<reference evidence="9" key="2">
    <citation type="submission" date="2025-09" db="UniProtKB">
        <authorList>
            <consortium name="Ensembl"/>
        </authorList>
    </citation>
    <scope>IDENTIFICATION</scope>
</reference>
<feature type="coiled-coil region" evidence="6">
    <location>
        <begin position="69"/>
        <end position="148"/>
    </location>
</feature>
<organism evidence="9 10">
    <name type="scientific">Colobus angolensis palliatus</name>
    <name type="common">Peters' Angolan colobus</name>
    <dbReference type="NCBI Taxonomy" id="336983"/>
    <lineage>
        <taxon>Eukaryota</taxon>
        <taxon>Metazoa</taxon>
        <taxon>Chordata</taxon>
        <taxon>Craniata</taxon>
        <taxon>Vertebrata</taxon>
        <taxon>Euteleostomi</taxon>
        <taxon>Mammalia</taxon>
        <taxon>Eutheria</taxon>
        <taxon>Euarchontoglires</taxon>
        <taxon>Primates</taxon>
        <taxon>Haplorrhini</taxon>
        <taxon>Catarrhini</taxon>
        <taxon>Cercopithecidae</taxon>
        <taxon>Colobinae</taxon>
        <taxon>Colobus</taxon>
    </lineage>
</organism>
<comment type="function">
    <text evidence="5">May regulate the disassembly of focal adhesions. Did not bind receptor-like tyrosine phosphatases type 2A.</text>
</comment>
<dbReference type="Proteomes" id="UP000233080">
    <property type="component" value="Unassembled WGS sequence"/>
</dbReference>
<dbReference type="GO" id="GO:0007528">
    <property type="term" value="P:neuromuscular junction development"/>
    <property type="evidence" value="ECO:0007669"/>
    <property type="project" value="TreeGrafter"/>
</dbReference>
<feature type="region of interest" description="Disordered" evidence="7">
    <location>
        <begin position="239"/>
        <end position="263"/>
    </location>
</feature>
<dbReference type="CDD" id="cd09569">
    <property type="entry name" value="SAM_liprin-beta1_2_repeat3"/>
    <property type="match status" value="1"/>
</dbReference>
<dbReference type="FunFam" id="1.10.150.50:FF:000005">
    <property type="entry name" value="Liprin-beta-1 isoform 1"/>
    <property type="match status" value="1"/>
</dbReference>
<reference evidence="9" key="1">
    <citation type="submission" date="2025-08" db="UniProtKB">
        <authorList>
            <consortium name="Ensembl"/>
        </authorList>
    </citation>
    <scope>IDENTIFICATION</scope>
</reference>
<keyword evidence="4 6" id="KW-0175">Coiled coil</keyword>
<feature type="domain" description="SAM" evidence="8">
    <location>
        <begin position="605"/>
        <end position="636"/>
    </location>
</feature>
<dbReference type="InterPro" id="IPR058914">
    <property type="entry name" value="LIPB1/2_CC"/>
</dbReference>
<dbReference type="InterPro" id="IPR037618">
    <property type="entry name" value="LIPB1/2_SAM_2nd"/>
</dbReference>
<evidence type="ECO:0000256" key="6">
    <source>
        <dbReference type="SAM" id="Coils"/>
    </source>
</evidence>
<sequence>MSSEQWPRFPGKVSVLTDQVEAQGEKIRDLEVCLEGHQVKLNAAEEMLQQELLSRTSLETQKLDLMTEVSELKLKLVGMEKEQREQEEKQRKAEELLQELRHLKIKVEELENERNQYEWKLKATKAEVAQLQEQVALKDAEIERLHSQLSRTAALHGDHTERDQEIQRLKMGMETLLLANEDKDRRIEELTGLLNQYRKVKEIVVVTQGPSERTLSINEEELEGGFRKWNTTNKGPEELFKQEMPPRCSSPTVGPPPLPQKSLETRAQKKLSCSLEDLRSESVDKCMDGNQPFPVVEPKGSLFLAEHKYPTLPGKLSGATPNGEAAKSPPTVCQPDATRSSLLRLRDTESGWDDTAVVNDLSSTSSGTESGPQSPLTPDGKRNPKGIKKFWGKIRRTQSGNFNTDTLGMAEFRRGGLRATAGPRLSRTRDSKAQKSDANAPFAQWSTERVCAWLEDFGLAQYVIFARQWVSSGHTLLTATPQDMEKELGIKHPLHRKKLVLAVKAINTKQEEKSALLDHIWVTRWLDDIGLPQYKDQFHESRVDGRMLQYLTVNDLLFLKVTSQLHHLSIKCAIHVLHVNKFNPHCLHRRPADESNLSPSEVVQWSNHRVMEWLRSVDLAEYAPNLRGSGVHGGLIILEPCFTGDTLAMLLNIPPQKTLLRRHLTTKFNALIGPEAEQEKREKMASPAYTPLTTTAKVRPRKLGFSHFGNIRKKKFDESTDYICPMEPSDGVSDSHRVYSGYRGLSPLDAPEPDGLDQVGQIS</sequence>
<dbReference type="Pfam" id="PF07647">
    <property type="entry name" value="SAM_2"/>
    <property type="match status" value="1"/>
</dbReference>
<dbReference type="Ensembl" id="ENSCANT00000057183.1">
    <property type="protein sequence ID" value="ENSCANP00000033956.1"/>
    <property type="gene ID" value="ENSCANG00000040643.1"/>
</dbReference>
<dbReference type="Pfam" id="PF26022">
    <property type="entry name" value="CC_Liprin_beta"/>
    <property type="match status" value="1"/>
</dbReference>
<feature type="domain" description="SAM" evidence="8">
    <location>
        <begin position="522"/>
        <end position="580"/>
    </location>
</feature>
<dbReference type="AlphaFoldDB" id="A0A2K5JYM4"/>
<dbReference type="GO" id="GO:0048786">
    <property type="term" value="C:presynaptic active zone"/>
    <property type="evidence" value="ECO:0007669"/>
    <property type="project" value="TreeGrafter"/>
</dbReference>
<comment type="similarity">
    <text evidence="1">Belongs to the liprin family. Liprin-beta subfamily.</text>
</comment>
<evidence type="ECO:0000256" key="4">
    <source>
        <dbReference type="ARBA" id="ARBA00023054"/>
    </source>
</evidence>
<feature type="region of interest" description="Disordered" evidence="7">
    <location>
        <begin position="727"/>
        <end position="763"/>
    </location>
</feature>
<dbReference type="Gene3D" id="1.10.150.50">
    <property type="entry name" value="Transcription Factor, Ets-1"/>
    <property type="match status" value="3"/>
</dbReference>
<keyword evidence="10" id="KW-1185">Reference proteome</keyword>
<dbReference type="SUPFAM" id="SSF47769">
    <property type="entry name" value="SAM/Pointed domain"/>
    <property type="match status" value="3"/>
</dbReference>
<feature type="region of interest" description="Disordered" evidence="7">
    <location>
        <begin position="316"/>
        <end position="387"/>
    </location>
</feature>
<feature type="domain" description="SAM" evidence="8">
    <location>
        <begin position="445"/>
        <end position="509"/>
    </location>
</feature>
<dbReference type="GeneID" id="105520560"/>
<dbReference type="InterPro" id="IPR001660">
    <property type="entry name" value="SAM"/>
</dbReference>
<feature type="region of interest" description="Disordered" evidence="7">
    <location>
        <begin position="413"/>
        <end position="437"/>
    </location>
</feature>
<dbReference type="InterPro" id="IPR037617">
    <property type="entry name" value="LIPB1/2_SAM_1"/>
</dbReference>
<dbReference type="PROSITE" id="PS50105">
    <property type="entry name" value="SAM_DOMAIN"/>
    <property type="match status" value="3"/>
</dbReference>
<dbReference type="GO" id="GO:0005829">
    <property type="term" value="C:cytosol"/>
    <property type="evidence" value="ECO:0007669"/>
    <property type="project" value="UniProtKB-ARBA"/>
</dbReference>
<evidence type="ECO:0000256" key="5">
    <source>
        <dbReference type="ARBA" id="ARBA00060046"/>
    </source>
</evidence>
<evidence type="ECO:0000313" key="10">
    <source>
        <dbReference type="Proteomes" id="UP000233080"/>
    </source>
</evidence>
<feature type="compositionally biased region" description="Polar residues" evidence="7">
    <location>
        <begin position="360"/>
        <end position="376"/>
    </location>
</feature>
<keyword evidence="3" id="KW-0677">Repeat</keyword>
<evidence type="ECO:0000256" key="3">
    <source>
        <dbReference type="ARBA" id="ARBA00022737"/>
    </source>
</evidence>
<proteinExistence type="inferred from homology"/>
<evidence type="ECO:0000313" key="9">
    <source>
        <dbReference type="Ensembl" id="ENSCANP00000033956.1"/>
    </source>
</evidence>
<dbReference type="InterPro" id="IPR013761">
    <property type="entry name" value="SAM/pointed_sf"/>
</dbReference>
<dbReference type="FunFam" id="1.10.150.50:FF:000007">
    <property type="entry name" value="Liprin-beta-1 isoform 1"/>
    <property type="match status" value="1"/>
</dbReference>
<dbReference type="SMART" id="SM00454">
    <property type="entry name" value="SAM"/>
    <property type="match status" value="3"/>
</dbReference>
<evidence type="ECO:0000256" key="7">
    <source>
        <dbReference type="SAM" id="MobiDB-lite"/>
    </source>
</evidence>
<evidence type="ECO:0000259" key="8">
    <source>
        <dbReference type="PROSITE" id="PS50105"/>
    </source>
</evidence>
<dbReference type="CTD" id="8495"/>
<accession>A0A2K5JYM4</accession>
<evidence type="ECO:0000256" key="1">
    <source>
        <dbReference type="ARBA" id="ARBA00007547"/>
    </source>
</evidence>
<dbReference type="PANTHER" id="PTHR12587">
    <property type="entry name" value="LAR INTERACTING PROTEIN LIP -RELATED PROTEIN"/>
    <property type="match status" value="1"/>
</dbReference>
<dbReference type="PANTHER" id="PTHR12587:SF18">
    <property type="entry name" value="LIPRIN-BETA-2"/>
    <property type="match status" value="1"/>
</dbReference>
<dbReference type="CDD" id="cd09563">
    <property type="entry name" value="SAM_liprin-beta1_2_repeat1"/>
    <property type="match status" value="1"/>
</dbReference>
<evidence type="ECO:0000256" key="2">
    <source>
        <dbReference type="ARBA" id="ARBA00022553"/>
    </source>
</evidence>
<dbReference type="RefSeq" id="XP_011809746.1">
    <property type="nucleotide sequence ID" value="XM_011954356.1"/>
</dbReference>
<dbReference type="InterPro" id="IPR037619">
    <property type="entry name" value="LIPB1/2_SAM_3rd"/>
</dbReference>
<dbReference type="CDD" id="cd09566">
    <property type="entry name" value="SAM_liprin-beta1_2_repeat2"/>
    <property type="match status" value="1"/>
</dbReference>
<protein>
    <recommendedName>
        <fullName evidence="8">SAM domain-containing protein</fullName>
    </recommendedName>
</protein>
<keyword evidence="2" id="KW-0597">Phosphoprotein</keyword>
<dbReference type="InterPro" id="IPR029515">
    <property type="entry name" value="Liprin"/>
</dbReference>
<dbReference type="FunFam" id="1.10.150.50:FF:000017">
    <property type="entry name" value="Liprin-beta-1 isoform 1"/>
    <property type="match status" value="1"/>
</dbReference>
<dbReference type="Pfam" id="PF00536">
    <property type="entry name" value="SAM_1"/>
    <property type="match status" value="2"/>
</dbReference>
<name>A0A2K5JYM4_COLAP</name>